<keyword evidence="1" id="KW-0732">Signal</keyword>
<protein>
    <recommendedName>
        <fullName evidence="4">Secreted protein</fullName>
    </recommendedName>
</protein>
<comment type="caution">
    <text evidence="2">The sequence shown here is derived from an EMBL/GenBank/DDBJ whole genome shotgun (WGS) entry which is preliminary data.</text>
</comment>
<sequence length="82" mass="9272">MLHNQTHRKGILVCLLNALFITHGEVCSMRKQRHQTQDSALWRDLGAFIPSSRSSYTLQAVKANCAGYGSFRGKTSEQRCPY</sequence>
<keyword evidence="3" id="KW-1185">Reference proteome</keyword>
<name>A0ABV0PND1_9TELE</name>
<accession>A0ABV0PND1</accession>
<dbReference type="EMBL" id="JAHRIO010080906">
    <property type="protein sequence ID" value="MEQ2185010.1"/>
    <property type="molecule type" value="Genomic_DNA"/>
</dbReference>
<reference evidence="2 3" key="1">
    <citation type="submission" date="2021-06" db="EMBL/GenBank/DDBJ databases">
        <authorList>
            <person name="Palmer J.M."/>
        </authorList>
    </citation>
    <scope>NUCLEOTIDE SEQUENCE [LARGE SCALE GENOMIC DNA]</scope>
    <source>
        <strain evidence="2 3">GA_2019</strain>
        <tissue evidence="2">Muscle</tissue>
    </source>
</reference>
<organism evidence="2 3">
    <name type="scientific">Goodea atripinnis</name>
    <dbReference type="NCBI Taxonomy" id="208336"/>
    <lineage>
        <taxon>Eukaryota</taxon>
        <taxon>Metazoa</taxon>
        <taxon>Chordata</taxon>
        <taxon>Craniata</taxon>
        <taxon>Vertebrata</taxon>
        <taxon>Euteleostomi</taxon>
        <taxon>Actinopterygii</taxon>
        <taxon>Neopterygii</taxon>
        <taxon>Teleostei</taxon>
        <taxon>Neoteleostei</taxon>
        <taxon>Acanthomorphata</taxon>
        <taxon>Ovalentaria</taxon>
        <taxon>Atherinomorphae</taxon>
        <taxon>Cyprinodontiformes</taxon>
        <taxon>Goodeidae</taxon>
        <taxon>Goodea</taxon>
    </lineage>
</organism>
<evidence type="ECO:0000313" key="2">
    <source>
        <dbReference type="EMBL" id="MEQ2185010.1"/>
    </source>
</evidence>
<gene>
    <name evidence="2" type="ORF">GOODEAATRI_013794</name>
</gene>
<proteinExistence type="predicted"/>
<evidence type="ECO:0008006" key="4">
    <source>
        <dbReference type="Google" id="ProtNLM"/>
    </source>
</evidence>
<evidence type="ECO:0000313" key="3">
    <source>
        <dbReference type="Proteomes" id="UP001476798"/>
    </source>
</evidence>
<dbReference type="Proteomes" id="UP001476798">
    <property type="component" value="Unassembled WGS sequence"/>
</dbReference>
<evidence type="ECO:0000256" key="1">
    <source>
        <dbReference type="SAM" id="SignalP"/>
    </source>
</evidence>
<feature type="chain" id="PRO_5045059441" description="Secreted protein" evidence="1">
    <location>
        <begin position="25"/>
        <end position="82"/>
    </location>
</feature>
<feature type="signal peptide" evidence="1">
    <location>
        <begin position="1"/>
        <end position="24"/>
    </location>
</feature>